<reference evidence="2 3" key="1">
    <citation type="submission" date="2020-02" db="EMBL/GenBank/DDBJ databases">
        <authorList>
            <person name="Zheng R.K."/>
            <person name="Sun C.M."/>
        </authorList>
    </citation>
    <scope>NUCLEOTIDE SEQUENCE [LARGE SCALE GENOMIC DNA]</scope>
    <source>
        <strain evidence="3">rifampicinis</strain>
    </source>
</reference>
<keyword evidence="1" id="KW-0812">Transmembrane</keyword>
<name>A0A7S8ED35_9CHLR</name>
<dbReference type="EMBL" id="CP062983">
    <property type="protein sequence ID" value="QPC84745.1"/>
    <property type="molecule type" value="Genomic_DNA"/>
</dbReference>
<evidence type="ECO:0000313" key="2">
    <source>
        <dbReference type="EMBL" id="QPC84745.1"/>
    </source>
</evidence>
<dbReference type="KEGG" id="pmet:G4Y79_10305"/>
<accession>A0A7S8ED35</accession>
<keyword evidence="3" id="KW-1185">Reference proteome</keyword>
<sequence length="128" mass="14498">MSTEVQMQEFVSALTDAVVQGRGSVDQIVGRYDMHDEDVMMWLPLIEELNQTLVEVQPSERYRRQLRKELLTGQPVNVGLRLRRLPARVQLAAVLTLIGGFLLIARNRFVGDVDKVTLNSKDEAALLH</sequence>
<protein>
    <submittedName>
        <fullName evidence="2">Uncharacterized protein</fullName>
    </submittedName>
</protein>
<dbReference type="AlphaFoldDB" id="A0A7S8ED35"/>
<evidence type="ECO:0000313" key="3">
    <source>
        <dbReference type="Proteomes" id="UP000594468"/>
    </source>
</evidence>
<dbReference type="Proteomes" id="UP000594468">
    <property type="component" value="Chromosome"/>
</dbReference>
<organism evidence="2 3">
    <name type="scientific">Phototrophicus methaneseepsis</name>
    <dbReference type="NCBI Taxonomy" id="2710758"/>
    <lineage>
        <taxon>Bacteria</taxon>
        <taxon>Bacillati</taxon>
        <taxon>Chloroflexota</taxon>
        <taxon>Candidatus Thermofontia</taxon>
        <taxon>Phototrophicales</taxon>
        <taxon>Phototrophicaceae</taxon>
        <taxon>Phototrophicus</taxon>
    </lineage>
</organism>
<feature type="transmembrane region" description="Helical" evidence="1">
    <location>
        <begin position="87"/>
        <end position="105"/>
    </location>
</feature>
<dbReference type="RefSeq" id="WP_195172808.1">
    <property type="nucleotide sequence ID" value="NZ_CP062983.1"/>
</dbReference>
<evidence type="ECO:0000256" key="1">
    <source>
        <dbReference type="SAM" id="Phobius"/>
    </source>
</evidence>
<gene>
    <name evidence="2" type="ORF">G4Y79_10305</name>
</gene>
<proteinExistence type="predicted"/>
<keyword evidence="1" id="KW-0472">Membrane</keyword>
<keyword evidence="1" id="KW-1133">Transmembrane helix</keyword>